<keyword evidence="2 4" id="KW-0863">Zinc-finger</keyword>
<protein>
    <recommendedName>
        <fullName evidence="6">SBP-type domain-containing protein</fullName>
    </recommendedName>
</protein>
<evidence type="ECO:0000256" key="5">
    <source>
        <dbReference type="SAM" id="MobiDB-lite"/>
    </source>
</evidence>
<keyword evidence="1" id="KW-0479">Metal-binding</keyword>
<keyword evidence="8" id="KW-1185">Reference proteome</keyword>
<dbReference type="InterPro" id="IPR036893">
    <property type="entry name" value="SBP_sf"/>
</dbReference>
<feature type="compositionally biased region" description="Low complexity" evidence="5">
    <location>
        <begin position="516"/>
        <end position="529"/>
    </location>
</feature>
<dbReference type="InterPro" id="IPR044817">
    <property type="entry name" value="SBP-like"/>
</dbReference>
<evidence type="ECO:0000313" key="8">
    <source>
        <dbReference type="Proteomes" id="UP001318860"/>
    </source>
</evidence>
<feature type="compositionally biased region" description="Gly residues" evidence="5">
    <location>
        <begin position="110"/>
        <end position="120"/>
    </location>
</feature>
<feature type="region of interest" description="Disordered" evidence="5">
    <location>
        <begin position="501"/>
        <end position="530"/>
    </location>
</feature>
<gene>
    <name evidence="7" type="ORF">DH2020_004273</name>
</gene>
<keyword evidence="3" id="KW-0862">Zinc</keyword>
<evidence type="ECO:0000256" key="2">
    <source>
        <dbReference type="ARBA" id="ARBA00022771"/>
    </source>
</evidence>
<organism evidence="7 8">
    <name type="scientific">Rehmannia glutinosa</name>
    <name type="common">Chinese foxglove</name>
    <dbReference type="NCBI Taxonomy" id="99300"/>
    <lineage>
        <taxon>Eukaryota</taxon>
        <taxon>Viridiplantae</taxon>
        <taxon>Streptophyta</taxon>
        <taxon>Embryophyta</taxon>
        <taxon>Tracheophyta</taxon>
        <taxon>Spermatophyta</taxon>
        <taxon>Magnoliopsida</taxon>
        <taxon>eudicotyledons</taxon>
        <taxon>Gunneridae</taxon>
        <taxon>Pentapetalae</taxon>
        <taxon>asterids</taxon>
        <taxon>lamiids</taxon>
        <taxon>Lamiales</taxon>
        <taxon>Orobanchaceae</taxon>
        <taxon>Rehmannieae</taxon>
        <taxon>Rehmannia</taxon>
    </lineage>
</organism>
<feature type="region of interest" description="Disordered" evidence="5">
    <location>
        <begin position="339"/>
        <end position="359"/>
    </location>
</feature>
<feature type="compositionally biased region" description="Low complexity" evidence="5">
    <location>
        <begin position="430"/>
        <end position="448"/>
    </location>
</feature>
<evidence type="ECO:0000313" key="7">
    <source>
        <dbReference type="EMBL" id="KAK6160892.1"/>
    </source>
</evidence>
<comment type="caution">
    <text evidence="7">The sequence shown here is derived from an EMBL/GenBank/DDBJ whole genome shotgun (WGS) entry which is preliminary data.</text>
</comment>
<dbReference type="Gene3D" id="4.10.1100.10">
    <property type="entry name" value="Transcription factor, SBP-box domain"/>
    <property type="match status" value="1"/>
</dbReference>
<dbReference type="Pfam" id="PF03110">
    <property type="entry name" value="SBP"/>
    <property type="match status" value="1"/>
</dbReference>
<proteinExistence type="predicted"/>
<feature type="domain" description="SBP-type" evidence="6">
    <location>
        <begin position="147"/>
        <end position="224"/>
    </location>
</feature>
<dbReference type="SUPFAM" id="SSF103612">
    <property type="entry name" value="SBT domain"/>
    <property type="match status" value="1"/>
</dbReference>
<feature type="region of interest" description="Disordered" evidence="5">
    <location>
        <begin position="213"/>
        <end position="238"/>
    </location>
</feature>
<evidence type="ECO:0000259" key="6">
    <source>
        <dbReference type="PROSITE" id="PS51141"/>
    </source>
</evidence>
<dbReference type="Pfam" id="PF26102">
    <property type="entry name" value="Ig_SPL7"/>
    <property type="match status" value="1"/>
</dbReference>
<dbReference type="InterPro" id="IPR036770">
    <property type="entry name" value="Ankyrin_rpt-contain_sf"/>
</dbReference>
<evidence type="ECO:0000256" key="4">
    <source>
        <dbReference type="PROSITE-ProRule" id="PRU00470"/>
    </source>
</evidence>
<evidence type="ECO:0000256" key="1">
    <source>
        <dbReference type="ARBA" id="ARBA00022723"/>
    </source>
</evidence>
<dbReference type="Proteomes" id="UP001318860">
    <property type="component" value="Unassembled WGS sequence"/>
</dbReference>
<dbReference type="InterPro" id="IPR004333">
    <property type="entry name" value="SBP_dom"/>
</dbReference>
<name>A0ABR0XNZ9_REHGL</name>
<dbReference type="EMBL" id="JABTTQ020000003">
    <property type="protein sequence ID" value="KAK6160892.1"/>
    <property type="molecule type" value="Genomic_DNA"/>
</dbReference>
<feature type="region of interest" description="Disordered" evidence="5">
    <location>
        <begin position="410"/>
        <end position="450"/>
    </location>
</feature>
<dbReference type="SUPFAM" id="SSF48403">
    <property type="entry name" value="Ankyrin repeat"/>
    <property type="match status" value="1"/>
</dbReference>
<dbReference type="PANTHER" id="PTHR31251:SF223">
    <property type="entry name" value="SBP-TYPE DOMAIN-CONTAINING PROTEIN"/>
    <property type="match status" value="1"/>
</dbReference>
<dbReference type="PROSITE" id="PS51141">
    <property type="entry name" value="ZF_SBP"/>
    <property type="match status" value="1"/>
</dbReference>
<accession>A0ABR0XNZ9</accession>
<reference evidence="7 8" key="1">
    <citation type="journal article" date="2021" name="Comput. Struct. Biotechnol. J.">
        <title>De novo genome assembly of the potent medicinal plant Rehmannia glutinosa using nanopore technology.</title>
        <authorList>
            <person name="Ma L."/>
            <person name="Dong C."/>
            <person name="Song C."/>
            <person name="Wang X."/>
            <person name="Zheng X."/>
            <person name="Niu Y."/>
            <person name="Chen S."/>
            <person name="Feng W."/>
        </authorList>
    </citation>
    <scope>NUCLEOTIDE SEQUENCE [LARGE SCALE GENOMIC DNA]</scope>
    <source>
        <strain evidence="7">DH-2019</strain>
    </source>
</reference>
<feature type="compositionally biased region" description="Basic residues" evidence="5">
    <location>
        <begin position="213"/>
        <end position="223"/>
    </location>
</feature>
<dbReference type="Gene3D" id="1.25.40.20">
    <property type="entry name" value="Ankyrin repeat-containing domain"/>
    <property type="match status" value="1"/>
</dbReference>
<feature type="region of interest" description="Disordered" evidence="5">
    <location>
        <begin position="90"/>
        <end position="149"/>
    </location>
</feature>
<feature type="compositionally biased region" description="Basic and acidic residues" evidence="5">
    <location>
        <begin position="98"/>
        <end position="108"/>
    </location>
</feature>
<feature type="region of interest" description="Disordered" evidence="5">
    <location>
        <begin position="371"/>
        <end position="391"/>
    </location>
</feature>
<dbReference type="PANTHER" id="PTHR31251">
    <property type="entry name" value="SQUAMOSA PROMOTER-BINDING-LIKE PROTEIN 4"/>
    <property type="match status" value="1"/>
</dbReference>
<sequence length="1073" mass="117039">MEEVGAQIAAPVVIHQTLAQRFCNTHPIVKKRGLPFHSSGIVHQNPSDNWNRKSWDWDSARFVAKPLQSDGARAGSGTQVSPDLLRREVQSSASNRTMPDDENLRLKLGDGAGSNVGSGGMNLVEEPQSVSRPNKRVRSGSPGGANHPMCQVDDCEEDLSTAKDYHRRHKVCEVHSKAGKTLVGKQMQRFCQQCSRFHPLSEFDEGKRSCRRRLAGHNRRRRKTQPEDATPRMLVPGSPQKNINCDVDVINLLAVLAHAQGNTGDKSGKFSSTPDKDHLIQILSKINSLPLPANLAAKLPLLKTTNASIPNLARSENQKQMNAIASSPSTKDLLAVLSATPGAPSSSEGSDSEKSRTAHVDQAACLNLPKGSTIEFPSVGGERSSTSHHSPMEDVDYHVQETSPSLQLQLFSSSPEDSSARKLPLGRNYISSSSSNPSEEISPLSSPPVVHDLFPMRTSRETMKDAHLSNSEGEIAFVKSTMSNGCSTSLQLFGGPIQATENGSIQSSPYRAGYTSSSGSDHSPSSLNSDAQDRTGRIIFKLFDKDPSHLPGSLRTQIHNWLSNSPSEMESYIRPGCIVLSLYLSMPSFAWNQLEENLINYVKSLVKDTGVGFWGDGRFLVYTDRQMASHKNGKIRLCKSWRAWTVPELISVSPVAVVAGQETSLLLRGRSLTAPGTTIHCTHADGYSIKEVTASSCQAAAQDVIRLGSFKICGAAPNMLGRCFIEVENNFKGTTFPVIIADNLICHELRLLEPEINGPAEVCDGISPNHIQYTGRSASREEVLHFLDELGWLFQRKSNSSFFGTPIYRLTRFKFLLIFSVEHDFCALVKTLLDILLEINLGRKGLATESLAMLSEIHLLNRAVRRRCRSMVDLLVNYSIIDSDGASVKFIFIPNSAGPGGLTPLHLAACASSSDDIVDALTNDPQAVGMQSWNSVVDANGLSPYAYASIRNNHSYNALVARKLADKENSQVSVPIKDEIEPFQVEVDDSDKNTISDSNRAPKISCSRCAVVAAYGNSQKFPGSHGLLLHRPYVHSMLVIAAVCVCVCVFLRGHPYVGCVSPFAWENLGYGAM</sequence>
<evidence type="ECO:0000256" key="3">
    <source>
        <dbReference type="ARBA" id="ARBA00022833"/>
    </source>
</evidence>